<dbReference type="AlphaFoldDB" id="A0A285VB23"/>
<organism evidence="2 3">
    <name type="scientific">Ornithinimicrobium cerasi</name>
    <dbReference type="NCBI Taxonomy" id="2248773"/>
    <lineage>
        <taxon>Bacteria</taxon>
        <taxon>Bacillati</taxon>
        <taxon>Actinomycetota</taxon>
        <taxon>Actinomycetes</taxon>
        <taxon>Micrococcales</taxon>
        <taxon>Ornithinimicrobiaceae</taxon>
        <taxon>Ornithinimicrobium</taxon>
    </lineage>
</organism>
<evidence type="ECO:0000313" key="3">
    <source>
        <dbReference type="Proteomes" id="UP000219688"/>
    </source>
</evidence>
<proteinExistence type="predicted"/>
<sequence length="181" mass="20577">MRETLEWATPVLYLRGKEARIFMISAHGAADATQTATAGQRLAQARLALDRADAEAAIPVLDTVLVEDPTDIQASRLRRAAVQDVKAEHHSQRPQIELILAEIMAEMAKRKEQMSLDNERILNEVMDRRSERNKQMSLDNERILNEVMERRSERNKQMSLESERILKERTGERDGQGDGTG</sequence>
<dbReference type="Proteomes" id="UP000219688">
    <property type="component" value="Unassembled WGS sequence"/>
</dbReference>
<evidence type="ECO:0000256" key="1">
    <source>
        <dbReference type="SAM" id="MobiDB-lite"/>
    </source>
</evidence>
<name>A0A285VB23_9MICO</name>
<accession>A0A285VB23</accession>
<feature type="region of interest" description="Disordered" evidence="1">
    <location>
        <begin position="149"/>
        <end position="181"/>
    </location>
</feature>
<keyword evidence="3" id="KW-1185">Reference proteome</keyword>
<reference evidence="3" key="1">
    <citation type="submission" date="2017-08" db="EMBL/GenBank/DDBJ databases">
        <authorList>
            <person name="Varghese N."/>
            <person name="Submissions S."/>
        </authorList>
    </citation>
    <scope>NUCLEOTIDE SEQUENCE [LARGE SCALE GENOMIC DNA]</scope>
    <source>
        <strain evidence="3">USBA17B2</strain>
    </source>
</reference>
<evidence type="ECO:0000313" key="2">
    <source>
        <dbReference type="EMBL" id="SOC51203.1"/>
    </source>
</evidence>
<dbReference type="EMBL" id="OBQK01000001">
    <property type="protein sequence ID" value="SOC51203.1"/>
    <property type="molecule type" value="Genomic_DNA"/>
</dbReference>
<gene>
    <name evidence="2" type="ORF">SAMN05421879_10176</name>
</gene>
<protein>
    <submittedName>
        <fullName evidence="2">Uncharacterized protein</fullName>
    </submittedName>
</protein>
<dbReference type="RefSeq" id="WP_097186322.1">
    <property type="nucleotide sequence ID" value="NZ_OBQK01000001.1"/>
</dbReference>